<evidence type="ECO:0008006" key="5">
    <source>
        <dbReference type="Google" id="ProtNLM"/>
    </source>
</evidence>
<dbReference type="FunCoup" id="Q54WH1">
    <property type="interactions" value="82"/>
</dbReference>
<dbReference type="AlphaFoldDB" id="Q54WH1"/>
<dbReference type="SMR" id="Q54WH1"/>
<feature type="chain" id="PRO_5004250282" description="GH16 domain-containing protein" evidence="2">
    <location>
        <begin position="26"/>
        <end position="713"/>
    </location>
</feature>
<dbReference type="PaxDb" id="44689-DDB0218180"/>
<dbReference type="RefSeq" id="XP_641582.1">
    <property type="nucleotide sequence ID" value="XM_636490.1"/>
</dbReference>
<reference evidence="3 4" key="1">
    <citation type="journal article" date="2005" name="Nature">
        <title>The genome of the social amoeba Dictyostelium discoideum.</title>
        <authorList>
            <consortium name="The Dictyostelium discoideum Sequencing Consortium"/>
            <person name="Eichinger L."/>
            <person name="Pachebat J.A."/>
            <person name="Glockner G."/>
            <person name="Rajandream M.A."/>
            <person name="Sucgang R."/>
            <person name="Berriman M."/>
            <person name="Song J."/>
            <person name="Olsen R."/>
            <person name="Szafranski K."/>
            <person name="Xu Q."/>
            <person name="Tunggal B."/>
            <person name="Kummerfeld S."/>
            <person name="Madera M."/>
            <person name="Konfortov B.A."/>
            <person name="Rivero F."/>
            <person name="Bankier A.T."/>
            <person name="Lehmann R."/>
            <person name="Hamlin N."/>
            <person name="Davies R."/>
            <person name="Gaudet P."/>
            <person name="Fey P."/>
            <person name="Pilcher K."/>
            <person name="Chen G."/>
            <person name="Saunders D."/>
            <person name="Sodergren E."/>
            <person name="Davis P."/>
            <person name="Kerhornou A."/>
            <person name="Nie X."/>
            <person name="Hall N."/>
            <person name="Anjard C."/>
            <person name="Hemphill L."/>
            <person name="Bason N."/>
            <person name="Farbrother P."/>
            <person name="Desany B."/>
            <person name="Just E."/>
            <person name="Morio T."/>
            <person name="Rost R."/>
            <person name="Churcher C."/>
            <person name="Cooper J."/>
            <person name="Haydock S."/>
            <person name="van Driessche N."/>
            <person name="Cronin A."/>
            <person name="Goodhead I."/>
            <person name="Muzny D."/>
            <person name="Mourier T."/>
            <person name="Pain A."/>
            <person name="Lu M."/>
            <person name="Harper D."/>
            <person name="Lindsay R."/>
            <person name="Hauser H."/>
            <person name="James K."/>
            <person name="Quiles M."/>
            <person name="Madan Babu M."/>
            <person name="Saito T."/>
            <person name="Buchrieser C."/>
            <person name="Wardroper A."/>
            <person name="Felder M."/>
            <person name="Thangavelu M."/>
            <person name="Johnson D."/>
            <person name="Knights A."/>
            <person name="Loulseged H."/>
            <person name="Mungall K."/>
            <person name="Oliver K."/>
            <person name="Price C."/>
            <person name="Quail M.A."/>
            <person name="Urushihara H."/>
            <person name="Hernandez J."/>
            <person name="Rabbinowitsch E."/>
            <person name="Steffen D."/>
            <person name="Sanders M."/>
            <person name="Ma J."/>
            <person name="Kohara Y."/>
            <person name="Sharp S."/>
            <person name="Simmonds M."/>
            <person name="Spiegler S."/>
            <person name="Tivey A."/>
            <person name="Sugano S."/>
            <person name="White B."/>
            <person name="Walker D."/>
            <person name="Woodward J."/>
            <person name="Winckler T."/>
            <person name="Tanaka Y."/>
            <person name="Shaulsky G."/>
            <person name="Schleicher M."/>
            <person name="Weinstock G."/>
            <person name="Rosenthal A."/>
            <person name="Cox E.C."/>
            <person name="Chisholm R.L."/>
            <person name="Gibbs R."/>
            <person name="Loomis W.F."/>
            <person name="Platzer M."/>
            <person name="Kay R.R."/>
            <person name="Williams J."/>
            <person name="Dear P.H."/>
            <person name="Noegel A.A."/>
            <person name="Barrell B."/>
            <person name="Kuspa A."/>
        </authorList>
    </citation>
    <scope>NUCLEOTIDE SEQUENCE [LARGE SCALE GENOMIC DNA]</scope>
    <source>
        <strain evidence="3 4">AX4</strain>
    </source>
</reference>
<organism evidence="3 4">
    <name type="scientific">Dictyostelium discoideum</name>
    <name type="common">Social amoeba</name>
    <dbReference type="NCBI Taxonomy" id="44689"/>
    <lineage>
        <taxon>Eukaryota</taxon>
        <taxon>Amoebozoa</taxon>
        <taxon>Evosea</taxon>
        <taxon>Eumycetozoa</taxon>
        <taxon>Dictyostelia</taxon>
        <taxon>Dictyosteliales</taxon>
        <taxon>Dictyosteliaceae</taxon>
        <taxon>Dictyostelium</taxon>
    </lineage>
</organism>
<dbReference type="PhylomeDB" id="Q54WH1"/>
<dbReference type="Gene3D" id="2.60.120.200">
    <property type="match status" value="1"/>
</dbReference>
<dbReference type="EMBL" id="AAFI02000032">
    <property type="protein sequence ID" value="EAL67638.1"/>
    <property type="molecule type" value="Genomic_DNA"/>
</dbReference>
<dbReference type="GeneID" id="8622156"/>
<dbReference type="HOGENOM" id="CLU_387552_0_0_1"/>
<accession>Q54WH1</accession>
<dbReference type="STRING" id="44689.Q54WH1"/>
<proteinExistence type="predicted"/>
<gene>
    <name evidence="3" type="ORF">DDB_G0279727</name>
</gene>
<keyword evidence="4" id="KW-1185">Reference proteome</keyword>
<name>Q54WH1_DICDI</name>
<evidence type="ECO:0000256" key="1">
    <source>
        <dbReference type="SAM" id="MobiDB-lite"/>
    </source>
</evidence>
<dbReference type="Proteomes" id="UP000002195">
    <property type="component" value="Unassembled WGS sequence"/>
</dbReference>
<comment type="caution">
    <text evidence="3">The sequence shown here is derived from an EMBL/GenBank/DDBJ whole genome shotgun (WGS) entry which is preliminary data.</text>
</comment>
<feature type="signal peptide" evidence="2">
    <location>
        <begin position="1"/>
        <end position="25"/>
    </location>
</feature>
<evidence type="ECO:0000313" key="3">
    <source>
        <dbReference type="EMBL" id="EAL67638.1"/>
    </source>
</evidence>
<feature type="compositionally biased region" description="Basic and acidic residues" evidence="1">
    <location>
        <begin position="29"/>
        <end position="38"/>
    </location>
</feature>
<sequence>MKIKKFFNFLILILLILLIIDFGNCLKDDSESSTETKRGTIKPTNSDSSSGMIDDVLILDSKSASGSDSSLGEIDGHRIVKCNGTQELSYEAGEMKSFYKESTPTVDPYTCGLTVPSRNSLKDALLSIDKCEDEDSCNGHKISCTEIEITNGEEGFTYGTFSVMLKPGNVPNTITKVSLVQMEGSNGQMVSDVYIAIYGNQTEIRYGYHYDGYENANTKFKSSRVSNQLFQSFTNVTIKFTKEHLSFYAGGQNIGHIASMWNKEKVATPPVYFRVTYLQNSEVGSNAIKTSLLPASAYVRDFNFVAGPCTDSDDEVTNWGSPKTYLDYYTSNCTIYRPLFVFNDTIHPDWDIKSVGNHRLQSIQFPRIGDNIEFGFNGGKNTIRFITTKPFPIYRHKYFIFWINGGDRGGQNLWIAATRKNHIIAKLNVNDYVIGGIQKNQWYKVIIGMKKFQTQQTNPKKTVYIDGIMFQPTYDGFMDMTYFDDLMFSNGSICMEKGNYLQIYSKGNFSEGMEFDKSIGNFDPRSTVIQYEKKDTIEYQIVKKTVLQVNFMNGSISITEYDGLQFTLQYIPNNGYISGGTANENQRVENVVNSLRLQLCLMQEDGIATFPCLSLSSYVGGRFPANRWFTLSIPWNDLSVDFEGASFGGFIIKSPDDMDPDVYQGKLYISQILATHYKPPPIERMTQGSFGFKLSWNINLTLLSIISIILLII</sequence>
<keyword evidence="2" id="KW-0732">Signal</keyword>
<evidence type="ECO:0000256" key="2">
    <source>
        <dbReference type="SAM" id="SignalP"/>
    </source>
</evidence>
<protein>
    <recommendedName>
        <fullName evidence="5">GH16 domain-containing protein</fullName>
    </recommendedName>
</protein>
<dbReference type="OMA" id="HIGRINA"/>
<evidence type="ECO:0000313" key="4">
    <source>
        <dbReference type="Proteomes" id="UP000002195"/>
    </source>
</evidence>
<dbReference type="SUPFAM" id="SSF49899">
    <property type="entry name" value="Concanavalin A-like lectins/glucanases"/>
    <property type="match status" value="1"/>
</dbReference>
<dbReference type="dictyBase" id="DDB_G0279727"/>
<dbReference type="KEGG" id="ddi:DDB_G0279727"/>
<dbReference type="InParanoid" id="Q54WH1"/>
<dbReference type="InterPro" id="IPR013320">
    <property type="entry name" value="ConA-like_dom_sf"/>
</dbReference>
<feature type="region of interest" description="Disordered" evidence="1">
    <location>
        <begin position="29"/>
        <end position="48"/>
    </location>
</feature>
<dbReference type="VEuPathDB" id="AmoebaDB:DDB_G0279727"/>